<accession>A0AA43UDA8</accession>
<organism evidence="1 2">
    <name type="scientific">Atopococcus tabaci</name>
    <dbReference type="NCBI Taxonomy" id="269774"/>
    <lineage>
        <taxon>Bacteria</taxon>
        <taxon>Bacillati</taxon>
        <taxon>Bacillota</taxon>
        <taxon>Bacilli</taxon>
        <taxon>Lactobacillales</taxon>
        <taxon>Carnobacteriaceae</taxon>
        <taxon>Atopococcus</taxon>
    </lineage>
</organism>
<comment type="caution">
    <text evidence="1">The sequence shown here is derived from an EMBL/GenBank/DDBJ whole genome shotgun (WGS) entry which is preliminary data.</text>
</comment>
<gene>
    <name evidence="1" type="ORF">Q4F26_05845</name>
</gene>
<dbReference type="Proteomes" id="UP001171751">
    <property type="component" value="Unassembled WGS sequence"/>
</dbReference>
<proteinExistence type="predicted"/>
<reference evidence="1" key="1">
    <citation type="submission" date="2023-07" db="EMBL/GenBank/DDBJ databases">
        <title>Between Cages and Wild: Unraveling the Impact of Captivity on Animal Microbiomes and Antimicrobial Resistance.</title>
        <authorList>
            <person name="Schmartz G.P."/>
            <person name="Rehner J."/>
            <person name="Schuff M.J."/>
            <person name="Becker S.L."/>
            <person name="Kravczyk M."/>
            <person name="Gurevich A."/>
            <person name="Francke R."/>
            <person name="Mueller R."/>
            <person name="Keller V."/>
            <person name="Keller A."/>
        </authorList>
    </citation>
    <scope>NUCLEOTIDE SEQUENCE</scope>
    <source>
        <strain evidence="1">S39M_St_73</strain>
    </source>
</reference>
<evidence type="ECO:0000313" key="1">
    <source>
        <dbReference type="EMBL" id="MDO5457854.1"/>
    </source>
</evidence>
<dbReference type="AlphaFoldDB" id="A0AA43UDA8"/>
<sequence>MTLERKVIKDKIDNIFPEIIINWCLIRYCTLTGEIDSKKHWCDKLYNNVRNVIVYSLKKNDSVRFKILSEIWEERDLDDSWRIDLMIDLEFEKENILTDTDEYNQVISDFIKEKDKLFNILLCRDKTEIENYIYNNI</sequence>
<dbReference type="EMBL" id="JAUNQW010000029">
    <property type="protein sequence ID" value="MDO5457854.1"/>
    <property type="molecule type" value="Genomic_DNA"/>
</dbReference>
<protein>
    <submittedName>
        <fullName evidence="1">Uncharacterized protein</fullName>
    </submittedName>
</protein>
<evidence type="ECO:0000313" key="2">
    <source>
        <dbReference type="Proteomes" id="UP001171751"/>
    </source>
</evidence>
<name>A0AA43UDA8_9LACT</name>
<keyword evidence="2" id="KW-1185">Reference proteome</keyword>